<protein>
    <submittedName>
        <fullName evidence="1">Uncharacterized protein</fullName>
    </submittedName>
</protein>
<gene>
    <name evidence="1" type="ORF">HPLM_LOCUS4102</name>
</gene>
<accession>A0A3P7UKB9</accession>
<reference evidence="1 2" key="1">
    <citation type="submission" date="2018-11" db="EMBL/GenBank/DDBJ databases">
        <authorList>
            <consortium name="Pathogen Informatics"/>
        </authorList>
    </citation>
    <scope>NUCLEOTIDE SEQUENCE [LARGE SCALE GENOMIC DNA]</scope>
    <source>
        <strain evidence="1 2">MHpl1</strain>
    </source>
</reference>
<keyword evidence="2" id="KW-1185">Reference proteome</keyword>
<organism evidence="1 2">
    <name type="scientific">Haemonchus placei</name>
    <name type="common">Barber's pole worm</name>
    <dbReference type="NCBI Taxonomy" id="6290"/>
    <lineage>
        <taxon>Eukaryota</taxon>
        <taxon>Metazoa</taxon>
        <taxon>Ecdysozoa</taxon>
        <taxon>Nematoda</taxon>
        <taxon>Chromadorea</taxon>
        <taxon>Rhabditida</taxon>
        <taxon>Rhabditina</taxon>
        <taxon>Rhabditomorpha</taxon>
        <taxon>Strongyloidea</taxon>
        <taxon>Trichostrongylidae</taxon>
        <taxon>Haemonchus</taxon>
    </lineage>
</organism>
<name>A0A3P7UKB9_HAEPC</name>
<dbReference type="EMBL" id="UZAF01016174">
    <property type="protein sequence ID" value="VDO22407.1"/>
    <property type="molecule type" value="Genomic_DNA"/>
</dbReference>
<sequence>MLLIWDRINRLFFQHGSWTFISRDRELQLKVTLPFCGYYLIISQQDVACNVRGMID</sequence>
<evidence type="ECO:0000313" key="2">
    <source>
        <dbReference type="Proteomes" id="UP000268014"/>
    </source>
</evidence>
<dbReference type="Proteomes" id="UP000268014">
    <property type="component" value="Unassembled WGS sequence"/>
</dbReference>
<dbReference type="AlphaFoldDB" id="A0A3P7UKB9"/>
<evidence type="ECO:0000313" key="1">
    <source>
        <dbReference type="EMBL" id="VDO22407.1"/>
    </source>
</evidence>
<proteinExistence type="predicted"/>